<protein>
    <submittedName>
        <fullName evidence="2">Uncharacterized protein</fullName>
    </submittedName>
</protein>
<dbReference type="EMBL" id="CP026255">
    <property type="protein sequence ID" value="AWP11628.1"/>
    <property type="molecule type" value="Genomic_DNA"/>
</dbReference>
<reference evidence="2 3" key="1">
    <citation type="submission" date="2017-12" db="EMBL/GenBank/DDBJ databases">
        <title>Integrating genomic resources of turbot (Scophthalmus maximus) in depth evaluation of genetic and physical mapping variation across individuals.</title>
        <authorList>
            <person name="Martinez P."/>
        </authorList>
    </citation>
    <scope>NUCLEOTIDE SEQUENCE [LARGE SCALE GENOMIC DNA]</scope>
</reference>
<sequence>MRTTGVPSLSWQADARQAVGRALQLGTDGRRGNQPPDGPTDTDGIWTSCRALGASSYVGDGMWR</sequence>
<proteinExistence type="predicted"/>
<name>A0A2U9C5C8_SCOMX</name>
<dbReference type="AlphaFoldDB" id="A0A2U9C5C8"/>
<feature type="region of interest" description="Disordered" evidence="1">
    <location>
        <begin position="23"/>
        <end position="46"/>
    </location>
</feature>
<dbReference type="Proteomes" id="UP000246464">
    <property type="component" value="Chromosome 13"/>
</dbReference>
<evidence type="ECO:0000313" key="3">
    <source>
        <dbReference type="Proteomes" id="UP000246464"/>
    </source>
</evidence>
<accession>A0A2U9C5C8</accession>
<gene>
    <name evidence="2" type="ORF">SMAX5B_009163</name>
</gene>
<evidence type="ECO:0000313" key="2">
    <source>
        <dbReference type="EMBL" id="AWP11628.1"/>
    </source>
</evidence>
<organism evidence="2 3">
    <name type="scientific">Scophthalmus maximus</name>
    <name type="common">Turbot</name>
    <name type="synonym">Psetta maxima</name>
    <dbReference type="NCBI Taxonomy" id="52904"/>
    <lineage>
        <taxon>Eukaryota</taxon>
        <taxon>Metazoa</taxon>
        <taxon>Chordata</taxon>
        <taxon>Craniata</taxon>
        <taxon>Vertebrata</taxon>
        <taxon>Euteleostomi</taxon>
        <taxon>Actinopterygii</taxon>
        <taxon>Neopterygii</taxon>
        <taxon>Teleostei</taxon>
        <taxon>Neoteleostei</taxon>
        <taxon>Acanthomorphata</taxon>
        <taxon>Carangaria</taxon>
        <taxon>Pleuronectiformes</taxon>
        <taxon>Pleuronectoidei</taxon>
        <taxon>Scophthalmidae</taxon>
        <taxon>Scophthalmus</taxon>
    </lineage>
</organism>
<keyword evidence="3" id="KW-1185">Reference proteome</keyword>
<evidence type="ECO:0000256" key="1">
    <source>
        <dbReference type="SAM" id="MobiDB-lite"/>
    </source>
</evidence>